<organism evidence="1 2">
    <name type="scientific">Ajellomyces capsulatus (strain H143)</name>
    <name type="common">Darling's disease fungus</name>
    <name type="synonym">Histoplasma capsulatum</name>
    <dbReference type="NCBI Taxonomy" id="544712"/>
    <lineage>
        <taxon>Eukaryota</taxon>
        <taxon>Fungi</taxon>
        <taxon>Dikarya</taxon>
        <taxon>Ascomycota</taxon>
        <taxon>Pezizomycotina</taxon>
        <taxon>Eurotiomycetes</taxon>
        <taxon>Eurotiomycetidae</taxon>
        <taxon>Onygenales</taxon>
        <taxon>Ajellomycetaceae</taxon>
        <taxon>Histoplasma</taxon>
    </lineage>
</organism>
<name>C6HRG4_AJECH</name>
<dbReference type="Proteomes" id="UP000002624">
    <property type="component" value="Unassembled WGS sequence"/>
</dbReference>
<accession>C6HRG4</accession>
<reference evidence="2" key="1">
    <citation type="submission" date="2009-05" db="EMBL/GenBank/DDBJ databases">
        <title>The genome sequence of Ajellomyces capsulatus strain H143.</title>
        <authorList>
            <person name="Champion M."/>
            <person name="Cuomo C.A."/>
            <person name="Ma L.-J."/>
            <person name="Henn M.R."/>
            <person name="Sil A."/>
            <person name="Goldman B."/>
            <person name="Young S.K."/>
            <person name="Kodira C.D."/>
            <person name="Zeng Q."/>
            <person name="Koehrsen M."/>
            <person name="Alvarado L."/>
            <person name="Berlin A.M."/>
            <person name="Borenstein D."/>
            <person name="Chen Z."/>
            <person name="Engels R."/>
            <person name="Freedman E."/>
            <person name="Gellesch M."/>
            <person name="Goldberg J."/>
            <person name="Griggs A."/>
            <person name="Gujja S."/>
            <person name="Heiman D.I."/>
            <person name="Hepburn T.A."/>
            <person name="Howarth C."/>
            <person name="Jen D."/>
            <person name="Larson L."/>
            <person name="Lewis B."/>
            <person name="Mehta T."/>
            <person name="Park D."/>
            <person name="Pearson M."/>
            <person name="Roberts A."/>
            <person name="Saif S."/>
            <person name="Shea T.D."/>
            <person name="Shenoy N."/>
            <person name="Sisk P."/>
            <person name="Stolte C."/>
            <person name="Sykes S."/>
            <person name="Walk T."/>
            <person name="White J."/>
            <person name="Yandava C."/>
            <person name="Klein B."/>
            <person name="McEwen J.G."/>
            <person name="Puccia R."/>
            <person name="Goldman G.H."/>
            <person name="Felipe M.S."/>
            <person name="Nino-Vega G."/>
            <person name="San-Blas G."/>
            <person name="Taylor J.W."/>
            <person name="Mendoza L."/>
            <person name="Galagan J.E."/>
            <person name="Nusbaum C."/>
            <person name="Birren B.W."/>
        </authorList>
    </citation>
    <scope>NUCLEOTIDE SEQUENCE [LARGE SCALE GENOMIC DNA]</scope>
    <source>
        <strain evidence="2">H143</strain>
    </source>
</reference>
<gene>
    <name evidence="1" type="ORF">HCDG_08549</name>
</gene>
<proteinExistence type="predicted"/>
<dbReference type="AlphaFoldDB" id="C6HRG4"/>
<dbReference type="HOGENOM" id="CLU_1854657_0_0_1"/>
<evidence type="ECO:0000313" key="2">
    <source>
        <dbReference type="Proteomes" id="UP000002624"/>
    </source>
</evidence>
<dbReference type="VEuPathDB" id="FungiDB:HCDG_08549"/>
<sequence length="138" mass="15681">MACLQSSISNKNLQSSATAEQRGILTTINARNLSATSRFVHDRAIDHAAANRRRLARIQRDGYARGKEGKICGFVALIACERKTTMFAMRLFNHPDDWQRSILELDEGEMYSIHHNALKKIREDWCNWAAASHPNDPE</sequence>
<evidence type="ECO:0000313" key="1">
    <source>
        <dbReference type="EMBL" id="EER37098.1"/>
    </source>
</evidence>
<dbReference type="EMBL" id="GG692436">
    <property type="protein sequence ID" value="EER37098.1"/>
    <property type="molecule type" value="Genomic_DNA"/>
</dbReference>
<protein>
    <submittedName>
        <fullName evidence="1">Uncharacterized protein</fullName>
    </submittedName>
</protein>